<gene>
    <name evidence="2" type="ORF">SSOG_04727</name>
</gene>
<dbReference type="RefSeq" id="WP_009716817.1">
    <property type="nucleotide sequence ID" value="NZ_GG657754.1"/>
</dbReference>
<sequence length="338" mass="37603">MITTDPIGDWTWEITPSHGDARPSRAVEITTAIWRILAKFDLATPPGRISFSARPRGNMSDTWVHVQDQILHAGSFRSGTTISDAVSRVEKNEGDLVVSARAQCPGLWYESGNTHRVEQLFVATVDIWQRNLIVVTLETYSDAWLTMDTREREQISVHAQNAPRLAAALEEISAALGSAPTPGDPNRHATPTETGFEDPMVEGTAYADSWGTFEVPARSRRLRADLPLTENDYEEITDHPVRYFTIQREGRTIGYVWASIGDNAACYEPRTAAGDEAFEAGREWLLRLRTAHEQGLDAVAALDWLTRLPSRPKIGTITEATPQEAPSLDFLEELSGRY</sequence>
<feature type="region of interest" description="Disordered" evidence="1">
    <location>
        <begin position="177"/>
        <end position="199"/>
    </location>
</feature>
<proteinExistence type="predicted"/>
<dbReference type="Proteomes" id="UP000003963">
    <property type="component" value="Unassembled WGS sequence"/>
</dbReference>
<evidence type="ECO:0000256" key="1">
    <source>
        <dbReference type="SAM" id="MobiDB-lite"/>
    </source>
</evidence>
<dbReference type="EMBL" id="GG657754">
    <property type="protein sequence ID" value="EFL25013.1"/>
    <property type="molecule type" value="Genomic_DNA"/>
</dbReference>
<protein>
    <recommendedName>
        <fullName evidence="4">LigA protein</fullName>
    </recommendedName>
</protein>
<keyword evidence="3" id="KW-1185">Reference proteome</keyword>
<dbReference type="AlphaFoldDB" id="D9WBQ7"/>
<dbReference type="OrthoDB" id="4563658at2"/>
<dbReference type="HOGENOM" id="CLU_821153_0_0_11"/>
<dbReference type="STRING" id="457427.SSOG_04727"/>
<evidence type="ECO:0008006" key="4">
    <source>
        <dbReference type="Google" id="ProtNLM"/>
    </source>
</evidence>
<accession>D9WBQ7</accession>
<organism evidence="2 3">
    <name type="scientific">Streptomyces himastatinicus ATCC 53653</name>
    <dbReference type="NCBI Taxonomy" id="457427"/>
    <lineage>
        <taxon>Bacteria</taxon>
        <taxon>Bacillati</taxon>
        <taxon>Actinomycetota</taxon>
        <taxon>Actinomycetes</taxon>
        <taxon>Kitasatosporales</taxon>
        <taxon>Streptomycetaceae</taxon>
        <taxon>Streptomyces</taxon>
        <taxon>Streptomyces violaceusniger group</taxon>
    </lineage>
</organism>
<evidence type="ECO:0000313" key="3">
    <source>
        <dbReference type="Proteomes" id="UP000003963"/>
    </source>
</evidence>
<evidence type="ECO:0000313" key="2">
    <source>
        <dbReference type="EMBL" id="EFL25013.1"/>
    </source>
</evidence>
<reference evidence="2 3" key="1">
    <citation type="submission" date="2009-02" db="EMBL/GenBank/DDBJ databases">
        <title>Annotation of Streptomyces hygroscopicus strain ATCC 53653.</title>
        <authorList>
            <consortium name="The Broad Institute Genome Sequencing Platform"/>
            <consortium name="Broad Institute Microbial Sequencing Center"/>
            <person name="Fischbach M."/>
            <person name="Godfrey P."/>
            <person name="Ward D."/>
            <person name="Young S."/>
            <person name="Zeng Q."/>
            <person name="Koehrsen M."/>
            <person name="Alvarado L."/>
            <person name="Berlin A.M."/>
            <person name="Bochicchio J."/>
            <person name="Borenstein D."/>
            <person name="Chapman S.B."/>
            <person name="Chen Z."/>
            <person name="Engels R."/>
            <person name="Freedman E."/>
            <person name="Gellesch M."/>
            <person name="Goldberg J."/>
            <person name="Griggs A."/>
            <person name="Gujja S."/>
            <person name="Heilman E.R."/>
            <person name="Heiman D.I."/>
            <person name="Hepburn T.A."/>
            <person name="Howarth C."/>
            <person name="Jen D."/>
            <person name="Larson L."/>
            <person name="Lewis B."/>
            <person name="Mehta T."/>
            <person name="Park D."/>
            <person name="Pearson M."/>
            <person name="Richards J."/>
            <person name="Roberts A."/>
            <person name="Saif S."/>
            <person name="Shea T.D."/>
            <person name="Shenoy N."/>
            <person name="Sisk P."/>
            <person name="Stolte C."/>
            <person name="Sykes S.N."/>
            <person name="Thomson T."/>
            <person name="Walk T."/>
            <person name="White J."/>
            <person name="Yandava C."/>
            <person name="Straight P."/>
            <person name="Clardy J."/>
            <person name="Hung D."/>
            <person name="Kolter R."/>
            <person name="Mekalanos J."/>
            <person name="Walker S."/>
            <person name="Walsh C.T."/>
            <person name="Wieland-Brown L.C."/>
            <person name="Haas B."/>
            <person name="Nusbaum C."/>
            <person name="Birren B."/>
        </authorList>
    </citation>
    <scope>NUCLEOTIDE SEQUENCE [LARGE SCALE GENOMIC DNA]</scope>
    <source>
        <strain evidence="2 3">ATCC 53653</strain>
    </source>
</reference>
<name>D9WBQ7_9ACTN</name>